<evidence type="ECO:0000313" key="6">
    <source>
        <dbReference type="EMBL" id="KAB2340777.1"/>
    </source>
</evidence>
<organism evidence="6 7">
    <name type="scientific">Actinomadura rudentiformis</name>
    <dbReference type="NCBI Taxonomy" id="359158"/>
    <lineage>
        <taxon>Bacteria</taxon>
        <taxon>Bacillati</taxon>
        <taxon>Actinomycetota</taxon>
        <taxon>Actinomycetes</taxon>
        <taxon>Streptosporangiales</taxon>
        <taxon>Thermomonosporaceae</taxon>
        <taxon>Actinomadura</taxon>
    </lineage>
</organism>
<evidence type="ECO:0000256" key="1">
    <source>
        <dbReference type="ARBA" id="ARBA00010088"/>
    </source>
</evidence>
<feature type="active site" description="Proton donor" evidence="4">
    <location>
        <position position="315"/>
    </location>
</feature>
<keyword evidence="2" id="KW-0058">Aromatic hydrocarbons catabolism</keyword>
<dbReference type="PANTHER" id="PTHR21661">
    <property type="entry name" value="EPOXIDE HYDROLASE 1-RELATED"/>
    <property type="match status" value="1"/>
</dbReference>
<gene>
    <name evidence="6" type="ORF">F8566_43405</name>
</gene>
<dbReference type="PIRSF" id="PIRSF001112">
    <property type="entry name" value="Epoxide_hydrolase"/>
    <property type="match status" value="1"/>
</dbReference>
<dbReference type="Proteomes" id="UP000468735">
    <property type="component" value="Unassembled WGS sequence"/>
</dbReference>
<feature type="active site" description="Nucleophile" evidence="4">
    <location>
        <position position="181"/>
    </location>
</feature>
<sequence>MTGSTEIRPFRIDVPQADIDDLRERLAWTRWGTPVAGGGWERGVPTDYLRELAEYWRTSYDWRGHEAALNKYPQFITRIDGVDVHFLHVRSPEPNALPLLLAHGWPGSVVEFLDVIGPLTDPRSHGGDPGDAFHLVIPSMPGFGFSGPVKETGWNIGRVAQAYKELMSRLGYEKYGTQGGDMGAFVAPALGKAATENVVGVHVNAATYGFIPYGDVSEEELATFSEVEKERMARLKTWKDDGSAYFQVHATRPQTLAHGLTDSPVGQLAWIVEKFKEWTFPTEALPEEALDRDRMLTNVMFYWLTDTFGSAANLYYENMHSGGDWSQERPTTPVGVAVFAEDIAIRRYAEYGNNVVHWSDFERGGHFAAMEVPDLFTEDVRAFFRKVRSGS</sequence>
<dbReference type="PRINTS" id="PR00412">
    <property type="entry name" value="EPOXHYDRLASE"/>
</dbReference>
<reference evidence="6 7" key="1">
    <citation type="submission" date="2019-09" db="EMBL/GenBank/DDBJ databases">
        <title>Actinomadura physcomitrii sp. nov., a novel actinomycete isolated from moss [Physcomitrium sphaericum (Ludw) Fuernr].</title>
        <authorList>
            <person name="Zhuang X."/>
            <person name="Liu C."/>
        </authorList>
    </citation>
    <scope>NUCLEOTIDE SEQUENCE [LARGE SCALE GENOMIC DNA]</scope>
    <source>
        <strain evidence="6 7">HMC1</strain>
    </source>
</reference>
<proteinExistence type="inferred from homology"/>
<dbReference type="RefSeq" id="WP_151569174.1">
    <property type="nucleotide sequence ID" value="NZ_WBMT01000028.1"/>
</dbReference>
<dbReference type="InterPro" id="IPR029058">
    <property type="entry name" value="AB_hydrolase_fold"/>
</dbReference>
<dbReference type="PANTHER" id="PTHR21661:SF35">
    <property type="entry name" value="EPOXIDE HYDROLASE"/>
    <property type="match status" value="1"/>
</dbReference>
<evidence type="ECO:0000259" key="5">
    <source>
        <dbReference type="Pfam" id="PF06441"/>
    </source>
</evidence>
<protein>
    <submittedName>
        <fullName evidence="6">Epoxide hydrolase</fullName>
    </submittedName>
</protein>
<comment type="similarity">
    <text evidence="1">Belongs to the peptidase S33 family.</text>
</comment>
<dbReference type="GO" id="GO:0097176">
    <property type="term" value="P:epoxide metabolic process"/>
    <property type="evidence" value="ECO:0007669"/>
    <property type="project" value="TreeGrafter"/>
</dbReference>
<dbReference type="SUPFAM" id="SSF53474">
    <property type="entry name" value="alpha/beta-Hydrolases"/>
    <property type="match status" value="1"/>
</dbReference>
<evidence type="ECO:0000256" key="3">
    <source>
        <dbReference type="ARBA" id="ARBA00022801"/>
    </source>
</evidence>
<dbReference type="OrthoDB" id="5171248at2"/>
<accession>A0A6H9YM79</accession>
<evidence type="ECO:0000313" key="7">
    <source>
        <dbReference type="Proteomes" id="UP000468735"/>
    </source>
</evidence>
<dbReference type="GO" id="GO:0004301">
    <property type="term" value="F:epoxide hydrolase activity"/>
    <property type="evidence" value="ECO:0007669"/>
    <property type="project" value="TreeGrafter"/>
</dbReference>
<dbReference type="Gene3D" id="3.40.50.1820">
    <property type="entry name" value="alpha/beta hydrolase"/>
    <property type="match status" value="1"/>
</dbReference>
<dbReference type="AlphaFoldDB" id="A0A6H9YM79"/>
<name>A0A6H9YM79_9ACTN</name>
<dbReference type="EMBL" id="WBMT01000028">
    <property type="protein sequence ID" value="KAB2340777.1"/>
    <property type="molecule type" value="Genomic_DNA"/>
</dbReference>
<feature type="active site" description="Proton acceptor" evidence="4">
    <location>
        <position position="366"/>
    </location>
</feature>
<evidence type="ECO:0000256" key="4">
    <source>
        <dbReference type="PIRSR" id="PIRSR001112-1"/>
    </source>
</evidence>
<comment type="caution">
    <text evidence="6">The sequence shown here is derived from an EMBL/GenBank/DDBJ whole genome shotgun (WGS) entry which is preliminary data.</text>
</comment>
<dbReference type="InterPro" id="IPR010497">
    <property type="entry name" value="Epoxide_hydro_N"/>
</dbReference>
<dbReference type="InterPro" id="IPR016292">
    <property type="entry name" value="Epoxide_hydrolase"/>
</dbReference>
<keyword evidence="7" id="KW-1185">Reference proteome</keyword>
<dbReference type="InterPro" id="IPR000639">
    <property type="entry name" value="Epox_hydrolase-like"/>
</dbReference>
<keyword evidence="3 6" id="KW-0378">Hydrolase</keyword>
<dbReference type="Pfam" id="PF06441">
    <property type="entry name" value="EHN"/>
    <property type="match status" value="1"/>
</dbReference>
<evidence type="ECO:0000256" key="2">
    <source>
        <dbReference type="ARBA" id="ARBA00022797"/>
    </source>
</evidence>
<feature type="domain" description="Epoxide hydrolase N-terminal" evidence="5">
    <location>
        <begin position="7"/>
        <end position="112"/>
    </location>
</feature>